<evidence type="ECO:0000313" key="1">
    <source>
        <dbReference type="EMBL" id="QLH82185.1"/>
    </source>
</evidence>
<keyword evidence="2" id="KW-1185">Reference proteome</keyword>
<organism evidence="1 2">
    <name type="scientific">Halosimplex pelagicum</name>
    <dbReference type="NCBI Taxonomy" id="869886"/>
    <lineage>
        <taxon>Archaea</taxon>
        <taxon>Methanobacteriati</taxon>
        <taxon>Methanobacteriota</taxon>
        <taxon>Stenosarchaea group</taxon>
        <taxon>Halobacteria</taxon>
        <taxon>Halobacteriales</taxon>
        <taxon>Haloarculaceae</taxon>
        <taxon>Halosimplex</taxon>
    </lineage>
</organism>
<accession>A0A7D5PB46</accession>
<dbReference type="EMBL" id="CP058909">
    <property type="protein sequence ID" value="QLH82185.1"/>
    <property type="molecule type" value="Genomic_DNA"/>
</dbReference>
<sequence length="141" mass="15393">MGERISSYVGEDLVDTIVAVAEHHDISTSKAIELLLREGVRAREMRYRYEQLDAKVDVLIESLGGEPVAAEAVEERFERVAERGLPGGVTGVDLTDSPTPYFQAAGNIPDRADEEQEVHEIVLKEREGVEGGDGVEQGADD</sequence>
<reference evidence="1 2" key="1">
    <citation type="submission" date="2020-07" db="EMBL/GenBank/DDBJ databases">
        <title>Halosimplex litoreum sp. nov. and Halosimplex rubrum sp. nov., isolated from different salt environments.</title>
        <authorList>
            <person name="Cui H."/>
        </authorList>
    </citation>
    <scope>NUCLEOTIDE SEQUENCE [LARGE SCALE GENOMIC DNA]</scope>
    <source>
        <strain evidence="1 2">R2</strain>
    </source>
</reference>
<dbReference type="Proteomes" id="UP000509346">
    <property type="component" value="Chromosome"/>
</dbReference>
<dbReference type="RefSeq" id="WP_179922653.1">
    <property type="nucleotide sequence ID" value="NZ_CP058909.1"/>
</dbReference>
<dbReference type="GeneID" id="56083216"/>
<evidence type="ECO:0000313" key="2">
    <source>
        <dbReference type="Proteomes" id="UP000509346"/>
    </source>
</evidence>
<protein>
    <submittedName>
        <fullName evidence="1">Uncharacterized protein</fullName>
    </submittedName>
</protein>
<dbReference type="OrthoDB" id="324628at2157"/>
<name>A0A7D5PB46_9EURY</name>
<dbReference type="AlphaFoldDB" id="A0A7D5PB46"/>
<gene>
    <name evidence="1" type="ORF">HZS54_11465</name>
</gene>
<dbReference type="KEGG" id="hpel:HZS54_11465"/>
<proteinExistence type="predicted"/>